<protein>
    <submittedName>
        <fullName evidence="1">Uncharacterized protein</fullName>
    </submittedName>
</protein>
<evidence type="ECO:0000313" key="2">
    <source>
        <dbReference type="Proteomes" id="UP000058857"/>
    </source>
</evidence>
<dbReference type="AlphaFoldDB" id="A0A0S2IME7"/>
<reference evidence="1 2" key="1">
    <citation type="journal article" date="2015" name="PLoS Negl. Trop. Dis.">
        <title>Distribution of Plasmids in Distinct Leptospira Pathogenic Species.</title>
        <authorList>
            <person name="Wang Y."/>
            <person name="Zhuang X."/>
            <person name="Zhong Y."/>
            <person name="Zhang C."/>
            <person name="Zhang Y."/>
            <person name="Zeng L."/>
            <person name="Zhu Y."/>
            <person name="He P."/>
            <person name="Dong K."/>
            <person name="Pal U."/>
            <person name="Guo X."/>
            <person name="Qin J."/>
        </authorList>
    </citation>
    <scope>NUCLEOTIDE SEQUENCE [LARGE SCALE GENOMIC DNA]</scope>
    <source>
        <strain evidence="1 2">56604</strain>
    </source>
</reference>
<sequence length="67" mass="8123">MGTWELLQTTILRTNSKIVGAHTFRNVFLIFLRRIYVTDLYKIEYRKFYSKALFQRKILDTLFSTNQ</sequence>
<dbReference type="Proteomes" id="UP000058857">
    <property type="component" value="Chromosome 1"/>
</dbReference>
<dbReference type="EMBL" id="CP012029">
    <property type="protein sequence ID" value="ALO24823.1"/>
    <property type="molecule type" value="Genomic_DNA"/>
</dbReference>
<name>A0A0S2IME7_LEPBO</name>
<accession>A0A0S2IME7</accession>
<dbReference type="AntiFam" id="ANF00051">
    <property type="entry name" value="Translation of DNA tandem repeat"/>
</dbReference>
<dbReference type="PATRIC" id="fig|280505.15.peg.463"/>
<evidence type="ECO:0000313" key="1">
    <source>
        <dbReference type="EMBL" id="ALO24823.1"/>
    </source>
</evidence>
<organism evidence="1">
    <name type="scientific">Leptospira borgpetersenii serovar Ballum</name>
    <dbReference type="NCBI Taxonomy" id="280505"/>
    <lineage>
        <taxon>Bacteria</taxon>
        <taxon>Pseudomonadati</taxon>
        <taxon>Spirochaetota</taxon>
        <taxon>Spirochaetia</taxon>
        <taxon>Leptospirales</taxon>
        <taxon>Leptospiraceae</taxon>
        <taxon>Leptospira</taxon>
    </lineage>
</organism>
<proteinExistence type="predicted"/>
<gene>
    <name evidence="1" type="ORF">LBBP_00473</name>
</gene>